<sequence>MAQKLAGKIAVVTASTDGIGYAIAERLAQDGAKVVISSRKQTNVDAAVKKLKSQKLDVVGVVCHVGKKEDRENLVATAIEKYGGIDIFVSNAAVNPFFGPILDVSMLRLLIFDINVKTAFLLCKDIVPHMQKRGGGSIILVSSIGGYEPSALMGPYSVSKTAVLGLKKALVHQLSPMNIRVNCLAPGLIKTRFSEALWKDPDNMKLATQNIKLGRIGKPEECAGIVSFLSSDDASFITDETIKVSGGASSQL</sequence>
<dbReference type="EMBL" id="NEDP02003643">
    <property type="protein sequence ID" value="OWF48175.1"/>
    <property type="molecule type" value="Genomic_DNA"/>
</dbReference>
<comment type="caution">
    <text evidence="2">The sequence shown here is derived from an EMBL/GenBank/DDBJ whole genome shotgun (WGS) entry which is preliminary data.</text>
</comment>
<accession>A0A210QHC7</accession>
<dbReference type="OrthoDB" id="1669814at2759"/>
<organism evidence="2 3">
    <name type="scientific">Mizuhopecten yessoensis</name>
    <name type="common">Japanese scallop</name>
    <name type="synonym">Patinopecten yessoensis</name>
    <dbReference type="NCBI Taxonomy" id="6573"/>
    <lineage>
        <taxon>Eukaryota</taxon>
        <taxon>Metazoa</taxon>
        <taxon>Spiralia</taxon>
        <taxon>Lophotrochozoa</taxon>
        <taxon>Mollusca</taxon>
        <taxon>Bivalvia</taxon>
        <taxon>Autobranchia</taxon>
        <taxon>Pteriomorphia</taxon>
        <taxon>Pectinida</taxon>
        <taxon>Pectinoidea</taxon>
        <taxon>Pectinidae</taxon>
        <taxon>Mizuhopecten</taxon>
    </lineage>
</organism>
<evidence type="ECO:0000313" key="2">
    <source>
        <dbReference type="EMBL" id="OWF48175.1"/>
    </source>
</evidence>
<dbReference type="GO" id="GO:0004090">
    <property type="term" value="F:carbonyl reductase (NADPH) activity"/>
    <property type="evidence" value="ECO:0007669"/>
    <property type="project" value="TreeGrafter"/>
</dbReference>
<comment type="similarity">
    <text evidence="1">Belongs to the short-chain dehydrogenases/reductases (SDR) family.</text>
</comment>
<dbReference type="PRINTS" id="PR00080">
    <property type="entry name" value="SDRFAMILY"/>
</dbReference>
<dbReference type="AlphaFoldDB" id="A0A210QHC7"/>
<evidence type="ECO:0000313" key="3">
    <source>
        <dbReference type="Proteomes" id="UP000242188"/>
    </source>
</evidence>
<dbReference type="Pfam" id="PF13561">
    <property type="entry name" value="adh_short_C2"/>
    <property type="match status" value="1"/>
</dbReference>
<dbReference type="PANTHER" id="PTHR43943">
    <property type="entry name" value="DEHYDROGENASE/REDUCTASE (SDR FAMILY) MEMBER 4"/>
    <property type="match status" value="1"/>
</dbReference>
<name>A0A210QHC7_MIZYE</name>
<dbReference type="STRING" id="6573.A0A210QHC7"/>
<dbReference type="FunFam" id="3.40.50.720:FF:000084">
    <property type="entry name" value="Short-chain dehydrogenase reductase"/>
    <property type="match status" value="1"/>
</dbReference>
<dbReference type="InterPro" id="IPR002347">
    <property type="entry name" value="SDR_fam"/>
</dbReference>
<evidence type="ECO:0000256" key="1">
    <source>
        <dbReference type="ARBA" id="ARBA00006484"/>
    </source>
</evidence>
<dbReference type="PRINTS" id="PR00081">
    <property type="entry name" value="GDHRDH"/>
</dbReference>
<dbReference type="NCBIfam" id="NF005559">
    <property type="entry name" value="PRK07231.1"/>
    <property type="match status" value="1"/>
</dbReference>
<keyword evidence="3" id="KW-1185">Reference proteome</keyword>
<dbReference type="PANTHER" id="PTHR43943:SF2">
    <property type="entry name" value="DEHYDROGENASE_REDUCTASE 4"/>
    <property type="match status" value="1"/>
</dbReference>
<proteinExistence type="inferred from homology"/>
<dbReference type="InterPro" id="IPR036291">
    <property type="entry name" value="NAD(P)-bd_dom_sf"/>
</dbReference>
<dbReference type="Gene3D" id="3.40.50.720">
    <property type="entry name" value="NAD(P)-binding Rossmann-like Domain"/>
    <property type="match status" value="1"/>
</dbReference>
<dbReference type="Proteomes" id="UP000242188">
    <property type="component" value="Unassembled WGS sequence"/>
</dbReference>
<protein>
    <submittedName>
        <fullName evidence="2">Dehydrogenase/reductase SDR family member 4</fullName>
    </submittedName>
</protein>
<gene>
    <name evidence="2" type="ORF">KP79_PYT14458</name>
</gene>
<dbReference type="SUPFAM" id="SSF51735">
    <property type="entry name" value="NAD(P)-binding Rossmann-fold domains"/>
    <property type="match status" value="1"/>
</dbReference>
<reference evidence="2 3" key="1">
    <citation type="journal article" date="2017" name="Nat. Ecol. Evol.">
        <title>Scallop genome provides insights into evolution of bilaterian karyotype and development.</title>
        <authorList>
            <person name="Wang S."/>
            <person name="Zhang J."/>
            <person name="Jiao W."/>
            <person name="Li J."/>
            <person name="Xun X."/>
            <person name="Sun Y."/>
            <person name="Guo X."/>
            <person name="Huan P."/>
            <person name="Dong B."/>
            <person name="Zhang L."/>
            <person name="Hu X."/>
            <person name="Sun X."/>
            <person name="Wang J."/>
            <person name="Zhao C."/>
            <person name="Wang Y."/>
            <person name="Wang D."/>
            <person name="Huang X."/>
            <person name="Wang R."/>
            <person name="Lv J."/>
            <person name="Li Y."/>
            <person name="Zhang Z."/>
            <person name="Liu B."/>
            <person name="Lu W."/>
            <person name="Hui Y."/>
            <person name="Liang J."/>
            <person name="Zhou Z."/>
            <person name="Hou R."/>
            <person name="Li X."/>
            <person name="Liu Y."/>
            <person name="Li H."/>
            <person name="Ning X."/>
            <person name="Lin Y."/>
            <person name="Zhao L."/>
            <person name="Xing Q."/>
            <person name="Dou J."/>
            <person name="Li Y."/>
            <person name="Mao J."/>
            <person name="Guo H."/>
            <person name="Dou H."/>
            <person name="Li T."/>
            <person name="Mu C."/>
            <person name="Jiang W."/>
            <person name="Fu Q."/>
            <person name="Fu X."/>
            <person name="Miao Y."/>
            <person name="Liu J."/>
            <person name="Yu Q."/>
            <person name="Li R."/>
            <person name="Liao H."/>
            <person name="Li X."/>
            <person name="Kong Y."/>
            <person name="Jiang Z."/>
            <person name="Chourrout D."/>
            <person name="Li R."/>
            <person name="Bao Z."/>
        </authorList>
    </citation>
    <scope>NUCLEOTIDE SEQUENCE [LARGE SCALE GENOMIC DNA]</scope>
    <source>
        <strain evidence="2 3">PY_sf001</strain>
    </source>
</reference>